<dbReference type="GeneID" id="18257196"/>
<dbReference type="PANTHER" id="PTHR33064">
    <property type="entry name" value="POL PROTEIN"/>
    <property type="match status" value="1"/>
</dbReference>
<dbReference type="eggNOG" id="KOG0017">
    <property type="taxonomic scope" value="Eukaryota"/>
</dbReference>
<dbReference type="STRING" id="759272.G0S4M9"/>
<evidence type="ECO:0000256" key="1">
    <source>
        <dbReference type="ARBA" id="ARBA00004173"/>
    </source>
</evidence>
<dbReference type="Pfam" id="PF03732">
    <property type="entry name" value="Retrotrans_gag"/>
    <property type="match status" value="1"/>
</dbReference>
<evidence type="ECO:0000313" key="5">
    <source>
        <dbReference type="EMBL" id="EGS21304.1"/>
    </source>
</evidence>
<keyword evidence="2" id="KW-0496">Mitochondrion</keyword>
<dbReference type="GO" id="GO:0005739">
    <property type="term" value="C:mitochondrion"/>
    <property type="evidence" value="ECO:0007669"/>
    <property type="project" value="UniProtKB-SubCell"/>
</dbReference>
<protein>
    <recommendedName>
        <fullName evidence="4">Retrotransposon gag domain-containing protein</fullName>
    </recommendedName>
</protein>
<comment type="subcellular location">
    <subcellularLocation>
        <location evidence="1">Mitochondrion</location>
    </subcellularLocation>
</comment>
<evidence type="ECO:0000256" key="3">
    <source>
        <dbReference type="SAM" id="MobiDB-lite"/>
    </source>
</evidence>
<organism evidence="6">
    <name type="scientific">Chaetomium thermophilum (strain DSM 1495 / CBS 144.50 / IMI 039719)</name>
    <name type="common">Thermochaetoides thermophila</name>
    <dbReference type="NCBI Taxonomy" id="759272"/>
    <lineage>
        <taxon>Eukaryota</taxon>
        <taxon>Fungi</taxon>
        <taxon>Dikarya</taxon>
        <taxon>Ascomycota</taxon>
        <taxon>Pezizomycotina</taxon>
        <taxon>Sordariomycetes</taxon>
        <taxon>Sordariomycetidae</taxon>
        <taxon>Sordariales</taxon>
        <taxon>Chaetomiaceae</taxon>
        <taxon>Thermochaetoides</taxon>
    </lineage>
</organism>
<dbReference type="EMBL" id="GL988041">
    <property type="protein sequence ID" value="EGS21304.1"/>
    <property type="molecule type" value="Genomic_DNA"/>
</dbReference>
<dbReference type="AlphaFoldDB" id="G0S4M9"/>
<feature type="compositionally biased region" description="Basic residues" evidence="3">
    <location>
        <begin position="170"/>
        <end position="182"/>
    </location>
</feature>
<name>G0S4M9_CHATD</name>
<proteinExistence type="predicted"/>
<evidence type="ECO:0000259" key="4">
    <source>
        <dbReference type="Pfam" id="PF03732"/>
    </source>
</evidence>
<dbReference type="RefSeq" id="XP_006693600.1">
    <property type="nucleotide sequence ID" value="XM_006693537.1"/>
</dbReference>
<dbReference type="InterPro" id="IPR043128">
    <property type="entry name" value="Rev_trsase/Diguanyl_cyclase"/>
</dbReference>
<dbReference type="SUPFAM" id="SSF56672">
    <property type="entry name" value="DNA/RNA polymerases"/>
    <property type="match status" value="1"/>
</dbReference>
<dbReference type="PANTHER" id="PTHR33064:SF37">
    <property type="entry name" value="RIBONUCLEASE H"/>
    <property type="match status" value="1"/>
</dbReference>
<feature type="compositionally biased region" description="Basic and acidic residues" evidence="3">
    <location>
        <begin position="189"/>
        <end position="198"/>
    </location>
</feature>
<keyword evidence="6" id="KW-1185">Reference proteome</keyword>
<sequence length="374" mass="41853">MNTPKTPEQQLADLQDKLTKVQQALTQMQLEDARLQFNLGRDEKAKPEPPPNSRMFSDFAKFAEGLEKVFGDPDSQRHAQERLARLRQTKSAAAYAAQFRQGALCSSINNERLIQLFYNGLNEDVEDEVKLPKSTAYGTHAGHMDVDAAQKTGQNEITYYDCGQKGRVKKNCKPPYKSRKPAPRNESAAAEKDTRETSMTEWLSDETDRLLHFLLTETEVDAGSGVANSVDDAMSPGRGGSHLVKMAGMRISRKARRGSAQAAVVSVDESQNLAVEGWVTSREAAVIQEGLLVNKKKSEFHVTKNVFLGYEISPGELRIEPSKIEAIKNWPILTTVKDVRAFVGFGNFYRMFIKDFGKIARPLHDLTKKDVNFR</sequence>
<evidence type="ECO:0000256" key="2">
    <source>
        <dbReference type="ARBA" id="ARBA00023128"/>
    </source>
</evidence>
<dbReference type="InterPro" id="IPR005162">
    <property type="entry name" value="Retrotrans_gag_dom"/>
</dbReference>
<dbReference type="InterPro" id="IPR051320">
    <property type="entry name" value="Viral_Replic_Matur_Polypro"/>
</dbReference>
<accession>G0S4M9</accession>
<feature type="domain" description="Retrotransposon gag" evidence="4">
    <location>
        <begin position="56"/>
        <end position="123"/>
    </location>
</feature>
<dbReference type="InterPro" id="IPR043502">
    <property type="entry name" value="DNA/RNA_pol_sf"/>
</dbReference>
<feature type="region of interest" description="Disordered" evidence="3">
    <location>
        <begin position="170"/>
        <end position="199"/>
    </location>
</feature>
<gene>
    <name evidence="5" type="ORF">CTHT_0031580</name>
</gene>
<dbReference type="HOGENOM" id="CLU_739668_0_0_1"/>
<dbReference type="OrthoDB" id="4850684at2759"/>
<reference evidence="5 6" key="1">
    <citation type="journal article" date="2011" name="Cell">
        <title>Insight into structure and assembly of the nuclear pore complex by utilizing the genome of a eukaryotic thermophile.</title>
        <authorList>
            <person name="Amlacher S."/>
            <person name="Sarges P."/>
            <person name="Flemming D."/>
            <person name="van Noort V."/>
            <person name="Kunze R."/>
            <person name="Devos D.P."/>
            <person name="Arumugam M."/>
            <person name="Bork P."/>
            <person name="Hurt E."/>
        </authorList>
    </citation>
    <scope>NUCLEOTIDE SEQUENCE [LARGE SCALE GENOMIC DNA]</scope>
    <source>
        <strain evidence="6">DSM 1495 / CBS 144.50 / IMI 039719</strain>
    </source>
</reference>
<evidence type="ECO:0000313" key="6">
    <source>
        <dbReference type="Proteomes" id="UP000008066"/>
    </source>
</evidence>
<dbReference type="KEGG" id="cthr:CTHT_0031580"/>
<dbReference type="Gene3D" id="3.30.70.270">
    <property type="match status" value="1"/>
</dbReference>
<dbReference type="Proteomes" id="UP000008066">
    <property type="component" value="Unassembled WGS sequence"/>
</dbReference>